<sequence>MSESQDNIEAQGRFSPVQRSVHTRNLYNDDFLVREPKSRSHEQTVEGKNCSEMGYELSVKSVTVSAPSQQMPCSASEQVSRILSSVPAPDVDSQRASGAQKGHSDVQRSQGQHKGARDGGGPVFSLARMAAEEKDKPLDSSVNSQASILDEVYRMSLHEENMRSQISTVDLKISKLRSLIEEASQQLDIFSDEKRQLEKQEKSCRTKRIKLLEESRSSSACSQTGAGGLPSYLASQYSDNPVFMKFLMSRQSDVSSIGGFSNVESGSQPDSDVQAQRRGSFTSNVSEPNSAGDLDARITTENPASPLFSKSLDVLTGSTETITSSKSKGFEFSSSETSTPRASNEQKPKEDPHNDEVWTNDALNSNNTVSFINTPLEKVGFVTLEALMKGSEGSDSEKRKVSMKYMGTLPGGMNYEAFVKQMSEENKNKNIMFTVFNSPDAVSQQLLKKTPDAEIKTPGHSKPSLLSSTPGETGYKSDTNTSTRTLTDCGEEHSVISLGEQIMRLCDGQRGEESSNLEMITPRSGTDTFDDITPRVLSKERQGTPERNLKLNGTLLQEMRDSPVKDCSIALERIDVADSSAELLKLLEGSGPYTKPASGARSQSPIIIGEAPSPVRKRLKSKKERDQQSRRKQKESFILQSDTNSENETEGITQRTKLLAKWTQSEEDLCQSGSEERTPRILPGQSEILPSIAEMSVVKKSLLDEVQLETETPSDSCEDRSQQLLAQHETIPSIHYKGASLSVACMQVFNDDLYVCYNGSEIRRFDLKTGQVLKELDCSPYLVNCMHIVNVEDRGGVLYTGGACRKLMLFTPEKFNLISTYDYGSRLTCLHSNWGRLFIAFTDGNVSCRSLKTDKELNCFTCTTSPVHAMVSTSAGMTKMLCLATGDKAIYVNGEFVISGGTDKAIAVHSVTSGELLQLALIQIPVTNLYCHDNRIYSLCGDSTLRTFGMNLRAEGRHEMDRVLTSVLVANGYLLVGNREGLVTGQCMDRLLPYVCKFGSCRQQFRTTEDIKLHVISEHTMIANLSHCDYLGCDHKAENDDDDDDDDNDDDFEKKNDILKTQQTHIPCPHSPQGLH</sequence>
<feature type="compositionally biased region" description="Polar residues" evidence="2">
    <location>
        <begin position="464"/>
        <end position="486"/>
    </location>
</feature>
<dbReference type="SUPFAM" id="SSF50978">
    <property type="entry name" value="WD40 repeat-like"/>
    <property type="match status" value="1"/>
</dbReference>
<proteinExistence type="predicted"/>
<dbReference type="InterPro" id="IPR015943">
    <property type="entry name" value="WD40/YVTN_repeat-like_dom_sf"/>
</dbReference>
<feature type="region of interest" description="Disordered" evidence="2">
    <location>
        <begin position="325"/>
        <end position="361"/>
    </location>
</feature>
<reference evidence="4" key="1">
    <citation type="submission" date="2022-11" db="EMBL/GenBank/DDBJ databases">
        <title>Centuries of genome instability and evolution in soft-shell clam transmissible cancer (bioRxiv).</title>
        <authorList>
            <person name="Hart S.F.M."/>
            <person name="Yonemitsu M.A."/>
            <person name="Giersch R.M."/>
            <person name="Beal B.F."/>
            <person name="Arriagada G."/>
            <person name="Davis B.W."/>
            <person name="Ostrander E.A."/>
            <person name="Goff S.P."/>
            <person name="Metzger M.J."/>
        </authorList>
    </citation>
    <scope>NUCLEOTIDE SEQUENCE</scope>
    <source>
        <strain evidence="4">MELC-2E11</strain>
        <tissue evidence="4">Siphon/mantle</tissue>
    </source>
</reference>
<dbReference type="Proteomes" id="UP001164746">
    <property type="component" value="Chromosome 11"/>
</dbReference>
<evidence type="ECO:0000313" key="4">
    <source>
        <dbReference type="EMBL" id="WAR19246.1"/>
    </source>
</evidence>
<feature type="compositionally biased region" description="Basic and acidic residues" evidence="2">
    <location>
        <begin position="344"/>
        <end position="356"/>
    </location>
</feature>
<accession>A0ABY7FE57</accession>
<feature type="region of interest" description="Disordered" evidence="2">
    <location>
        <begin position="591"/>
        <end position="653"/>
    </location>
</feature>
<dbReference type="PANTHER" id="PTHR14435">
    <property type="entry name" value="ZINC FINGER PROTEIN 106"/>
    <property type="match status" value="1"/>
</dbReference>
<dbReference type="InterPro" id="IPR036322">
    <property type="entry name" value="WD40_repeat_dom_sf"/>
</dbReference>
<dbReference type="PROSITE" id="PS00028">
    <property type="entry name" value="ZINC_FINGER_C2H2_1"/>
    <property type="match status" value="1"/>
</dbReference>
<evidence type="ECO:0000256" key="2">
    <source>
        <dbReference type="SAM" id="MobiDB-lite"/>
    </source>
</evidence>
<protein>
    <submittedName>
        <fullName evidence="4">ZN106-like protein</fullName>
    </submittedName>
</protein>
<feature type="region of interest" description="Disordered" evidence="2">
    <location>
        <begin position="72"/>
        <end position="123"/>
    </location>
</feature>
<feature type="compositionally biased region" description="Polar residues" evidence="2">
    <location>
        <begin position="72"/>
        <end position="83"/>
    </location>
</feature>
<feature type="region of interest" description="Disordered" evidence="2">
    <location>
        <begin position="1039"/>
        <end position="1076"/>
    </location>
</feature>
<dbReference type="InterPro" id="IPR042622">
    <property type="entry name" value="Znf106"/>
</dbReference>
<feature type="compositionally biased region" description="Polar residues" evidence="2">
    <location>
        <begin position="259"/>
        <end position="289"/>
    </location>
</feature>
<gene>
    <name evidence="4" type="ORF">MAR_001084</name>
</gene>
<feature type="coiled-coil region" evidence="1">
    <location>
        <begin position="173"/>
        <end position="200"/>
    </location>
</feature>
<feature type="compositionally biased region" description="Polar residues" evidence="2">
    <location>
        <begin position="638"/>
        <end position="653"/>
    </location>
</feature>
<feature type="compositionally biased region" description="Acidic residues" evidence="2">
    <location>
        <begin position="1039"/>
        <end position="1051"/>
    </location>
</feature>
<feature type="compositionally biased region" description="Low complexity" evidence="2">
    <location>
        <begin position="325"/>
        <end position="338"/>
    </location>
</feature>
<dbReference type="Gene3D" id="2.130.10.10">
    <property type="entry name" value="YVTN repeat-like/Quinoprotein amine dehydrogenase"/>
    <property type="match status" value="1"/>
</dbReference>
<feature type="region of interest" description="Disordered" evidence="2">
    <location>
        <begin position="259"/>
        <end position="309"/>
    </location>
</feature>
<organism evidence="4 5">
    <name type="scientific">Mya arenaria</name>
    <name type="common">Soft-shell clam</name>
    <dbReference type="NCBI Taxonomy" id="6604"/>
    <lineage>
        <taxon>Eukaryota</taxon>
        <taxon>Metazoa</taxon>
        <taxon>Spiralia</taxon>
        <taxon>Lophotrochozoa</taxon>
        <taxon>Mollusca</taxon>
        <taxon>Bivalvia</taxon>
        <taxon>Autobranchia</taxon>
        <taxon>Heteroconchia</taxon>
        <taxon>Euheterodonta</taxon>
        <taxon>Imparidentia</taxon>
        <taxon>Neoheterodontei</taxon>
        <taxon>Myida</taxon>
        <taxon>Myoidea</taxon>
        <taxon>Myidae</taxon>
        <taxon>Mya</taxon>
    </lineage>
</organism>
<dbReference type="EMBL" id="CP111022">
    <property type="protein sequence ID" value="WAR19246.1"/>
    <property type="molecule type" value="Genomic_DNA"/>
</dbReference>
<feature type="region of interest" description="Disordered" evidence="2">
    <location>
        <begin position="452"/>
        <end position="486"/>
    </location>
</feature>
<keyword evidence="1" id="KW-0175">Coiled coil</keyword>
<feature type="domain" description="C2H2-type" evidence="3">
    <location>
        <begin position="996"/>
        <end position="1019"/>
    </location>
</feature>
<feature type="region of interest" description="Disordered" evidence="2">
    <location>
        <begin position="1"/>
        <end position="49"/>
    </location>
</feature>
<keyword evidence="5" id="KW-1185">Reference proteome</keyword>
<name>A0ABY7FE57_MYAAR</name>
<evidence type="ECO:0000313" key="5">
    <source>
        <dbReference type="Proteomes" id="UP001164746"/>
    </source>
</evidence>
<evidence type="ECO:0000256" key="1">
    <source>
        <dbReference type="SAM" id="Coils"/>
    </source>
</evidence>
<dbReference type="InterPro" id="IPR013087">
    <property type="entry name" value="Znf_C2H2_type"/>
</dbReference>
<feature type="compositionally biased region" description="Basic and acidic residues" evidence="2">
    <location>
        <begin position="31"/>
        <end position="45"/>
    </location>
</feature>
<dbReference type="PANTHER" id="PTHR14435:SF2">
    <property type="entry name" value="ZINC FINGER PROTEIN 106"/>
    <property type="match status" value="1"/>
</dbReference>
<feature type="compositionally biased region" description="Polar residues" evidence="2">
    <location>
        <begin position="17"/>
        <end position="26"/>
    </location>
</feature>
<evidence type="ECO:0000259" key="3">
    <source>
        <dbReference type="PROSITE" id="PS00028"/>
    </source>
</evidence>